<accession>A0ABT2ES86</accession>
<protein>
    <submittedName>
        <fullName evidence="2">Uncharacterized protein</fullName>
    </submittedName>
</protein>
<proteinExistence type="predicted"/>
<evidence type="ECO:0000313" key="2">
    <source>
        <dbReference type="EMBL" id="MCS3920821.1"/>
    </source>
</evidence>
<keyword evidence="1" id="KW-1133">Transmembrane helix</keyword>
<reference evidence="2 3" key="1">
    <citation type="submission" date="2022-08" db="EMBL/GenBank/DDBJ databases">
        <title>Bacterial and archaeal communities from various locations to study Microbial Dark Matter (Phase II).</title>
        <authorList>
            <person name="Stepanauskas R."/>
        </authorList>
    </citation>
    <scope>NUCLEOTIDE SEQUENCE [LARGE SCALE GENOMIC DNA]</scope>
    <source>
        <strain evidence="2 3">PD1</strain>
    </source>
</reference>
<gene>
    <name evidence="2" type="ORF">M2350_003258</name>
</gene>
<comment type="caution">
    <text evidence="2">The sequence shown here is derived from an EMBL/GenBank/DDBJ whole genome shotgun (WGS) entry which is preliminary data.</text>
</comment>
<evidence type="ECO:0000256" key="1">
    <source>
        <dbReference type="SAM" id="Phobius"/>
    </source>
</evidence>
<keyword evidence="1" id="KW-0812">Transmembrane</keyword>
<name>A0ABT2ES86_9BACT</name>
<dbReference type="Proteomes" id="UP001204798">
    <property type="component" value="Unassembled WGS sequence"/>
</dbReference>
<dbReference type="RefSeq" id="WP_259100992.1">
    <property type="nucleotide sequence ID" value="NZ_CP130454.1"/>
</dbReference>
<dbReference type="EMBL" id="JANUCP010000007">
    <property type="protein sequence ID" value="MCS3920821.1"/>
    <property type="molecule type" value="Genomic_DNA"/>
</dbReference>
<organism evidence="2 3">
    <name type="scientific">Candidatus Fervidibacter sacchari</name>
    <dbReference type="NCBI Taxonomy" id="1448929"/>
    <lineage>
        <taxon>Bacteria</taxon>
        <taxon>Candidatus Fervidibacterota</taxon>
        <taxon>Candidatus Fervidibacter</taxon>
    </lineage>
</organism>
<feature type="transmembrane region" description="Helical" evidence="1">
    <location>
        <begin position="6"/>
        <end position="27"/>
    </location>
</feature>
<evidence type="ECO:0000313" key="3">
    <source>
        <dbReference type="Proteomes" id="UP001204798"/>
    </source>
</evidence>
<keyword evidence="1" id="KW-0472">Membrane</keyword>
<keyword evidence="3" id="KW-1185">Reference proteome</keyword>
<sequence length="165" mass="18532">MNAFELALVTLNLVVAIVYAAILWVMVQQRRLMDKQLEAMQAQLREAERTRMAAHRPILRVEPPIASGLPHLDFYQVRNIGVGAALDVHFFVHERNTGRVSIVGNIEPIGAGELSREFFVLTAALAHPALTVTYADVFGNKFWTLYDIVTQSHIFGEGEPTHLQR</sequence>